<dbReference type="PANTHER" id="PTHR30465:SF0">
    <property type="entry name" value="OLIGOPEPTIDE TRANSPORT SYSTEM PERMEASE PROTEIN APPB"/>
    <property type="match status" value="1"/>
</dbReference>
<evidence type="ECO:0000256" key="7">
    <source>
        <dbReference type="RuleBase" id="RU363032"/>
    </source>
</evidence>
<comment type="subcellular location">
    <subcellularLocation>
        <location evidence="1 7">Cell membrane</location>
        <topology evidence="1 7">Multi-pass membrane protein</topology>
    </subcellularLocation>
</comment>
<proteinExistence type="inferred from homology"/>
<comment type="caution">
    <text evidence="9">The sequence shown here is derived from an EMBL/GenBank/DDBJ whole genome shotgun (WGS) entry which is preliminary data.</text>
</comment>
<keyword evidence="5 7" id="KW-1133">Transmembrane helix</keyword>
<dbReference type="InterPro" id="IPR035906">
    <property type="entry name" value="MetI-like_sf"/>
</dbReference>
<feature type="transmembrane region" description="Helical" evidence="7">
    <location>
        <begin position="269"/>
        <end position="294"/>
    </location>
</feature>
<protein>
    <submittedName>
        <fullName evidence="9">ABC transporter permease</fullName>
    </submittedName>
</protein>
<comment type="similarity">
    <text evidence="7">Belongs to the binding-protein-dependent transport system permease family.</text>
</comment>
<organism evidence="9 10">
    <name type="scientific">Pontibacter toksunensis</name>
    <dbReference type="NCBI Taxonomy" id="1332631"/>
    <lineage>
        <taxon>Bacteria</taxon>
        <taxon>Pseudomonadati</taxon>
        <taxon>Bacteroidota</taxon>
        <taxon>Cytophagia</taxon>
        <taxon>Cytophagales</taxon>
        <taxon>Hymenobacteraceae</taxon>
        <taxon>Pontibacter</taxon>
    </lineage>
</organism>
<keyword evidence="2 7" id="KW-0813">Transport</keyword>
<dbReference type="EMBL" id="JBHUOX010000002">
    <property type="protein sequence ID" value="MFD2999493.1"/>
    <property type="molecule type" value="Genomic_DNA"/>
</dbReference>
<dbReference type="InterPro" id="IPR000515">
    <property type="entry name" value="MetI-like"/>
</dbReference>
<feature type="transmembrane region" description="Helical" evidence="7">
    <location>
        <begin position="237"/>
        <end position="257"/>
    </location>
</feature>
<feature type="transmembrane region" description="Helical" evidence="7">
    <location>
        <begin position="428"/>
        <end position="447"/>
    </location>
</feature>
<dbReference type="RefSeq" id="WP_377481220.1">
    <property type="nucleotide sequence ID" value="NZ_JBHUOX010000002.1"/>
</dbReference>
<feature type="transmembrane region" description="Helical" evidence="7">
    <location>
        <begin position="324"/>
        <end position="343"/>
    </location>
</feature>
<feature type="domain" description="ABC transmembrane type-1" evidence="8">
    <location>
        <begin position="233"/>
        <end position="447"/>
    </location>
</feature>
<evidence type="ECO:0000259" key="8">
    <source>
        <dbReference type="PROSITE" id="PS50928"/>
    </source>
</evidence>
<gene>
    <name evidence="9" type="ORF">ACFS7Z_03905</name>
</gene>
<name>A0ABW6BTT2_9BACT</name>
<feature type="transmembrane region" description="Helical" evidence="7">
    <location>
        <begin position="384"/>
        <end position="408"/>
    </location>
</feature>
<dbReference type="Pfam" id="PF00528">
    <property type="entry name" value="BPD_transp_1"/>
    <property type="match status" value="1"/>
</dbReference>
<evidence type="ECO:0000256" key="4">
    <source>
        <dbReference type="ARBA" id="ARBA00022692"/>
    </source>
</evidence>
<sequence length="463" mass="52315">MLPYFFRKLLLAIPALWLLATAVFLLSRLLPSSFATERILASNEGYYSKSSEKDRQQAYLSYNRRIGLDKPLFYFSVAPATQPPSSLSHSYPEPKQARFQKLSWYYGSKFNVEAFVAATDSLERQLQTSPDTALVHTLQVLQTETEFQPLEDAAKSAVAAASQPQVKGAAVLLLERLQRMQQEQASFAFLIPEVRWHGRQNQYHRWLIQLFQGDLGTSYRSNRPVGALLTEAIGNTWWLLALSMVITFLLALECSILMAKKKGKWFRKLLLPLLFITDSIPLFVLALLLLVLLANPDFLQLFPVFGMGYYSPQQLTYWQQLNQWWQYMTLPMICLVLANLPYITSQVYASIHSALQADYTRTARAKGMAEGAIIRRHVLRNSMLPIITIVSDFLPALVAGTLIIETIFALPGIGRLLVESVLARDYPVLIGIVLVIAAFRIFAFLLADMGYALADPRIKVQLA</sequence>
<keyword evidence="3" id="KW-1003">Cell membrane</keyword>
<keyword evidence="6 7" id="KW-0472">Membrane</keyword>
<keyword evidence="4 7" id="KW-0812">Transmembrane</keyword>
<evidence type="ECO:0000313" key="9">
    <source>
        <dbReference type="EMBL" id="MFD2999493.1"/>
    </source>
</evidence>
<dbReference type="SUPFAM" id="SSF161098">
    <property type="entry name" value="MetI-like"/>
    <property type="match status" value="1"/>
</dbReference>
<evidence type="ECO:0000256" key="6">
    <source>
        <dbReference type="ARBA" id="ARBA00023136"/>
    </source>
</evidence>
<reference evidence="10" key="1">
    <citation type="journal article" date="2019" name="Int. J. Syst. Evol. Microbiol.">
        <title>The Global Catalogue of Microorganisms (GCM) 10K type strain sequencing project: providing services to taxonomists for standard genome sequencing and annotation.</title>
        <authorList>
            <consortium name="The Broad Institute Genomics Platform"/>
            <consortium name="The Broad Institute Genome Sequencing Center for Infectious Disease"/>
            <person name="Wu L."/>
            <person name="Ma J."/>
        </authorList>
    </citation>
    <scope>NUCLEOTIDE SEQUENCE [LARGE SCALE GENOMIC DNA]</scope>
    <source>
        <strain evidence="10">KCTC 23984</strain>
    </source>
</reference>
<dbReference type="Proteomes" id="UP001597641">
    <property type="component" value="Unassembled WGS sequence"/>
</dbReference>
<dbReference type="CDD" id="cd06261">
    <property type="entry name" value="TM_PBP2"/>
    <property type="match status" value="1"/>
</dbReference>
<dbReference type="Gene3D" id="1.10.3720.10">
    <property type="entry name" value="MetI-like"/>
    <property type="match status" value="1"/>
</dbReference>
<dbReference type="PROSITE" id="PS50928">
    <property type="entry name" value="ABC_TM1"/>
    <property type="match status" value="1"/>
</dbReference>
<keyword evidence="10" id="KW-1185">Reference proteome</keyword>
<accession>A0ABW6BTT2</accession>
<evidence type="ECO:0000313" key="10">
    <source>
        <dbReference type="Proteomes" id="UP001597641"/>
    </source>
</evidence>
<evidence type="ECO:0000256" key="3">
    <source>
        <dbReference type="ARBA" id="ARBA00022475"/>
    </source>
</evidence>
<dbReference type="PANTHER" id="PTHR30465">
    <property type="entry name" value="INNER MEMBRANE ABC TRANSPORTER"/>
    <property type="match status" value="1"/>
</dbReference>
<evidence type="ECO:0000256" key="1">
    <source>
        <dbReference type="ARBA" id="ARBA00004651"/>
    </source>
</evidence>
<evidence type="ECO:0000256" key="2">
    <source>
        <dbReference type="ARBA" id="ARBA00022448"/>
    </source>
</evidence>
<evidence type="ECO:0000256" key="5">
    <source>
        <dbReference type="ARBA" id="ARBA00022989"/>
    </source>
</evidence>